<name>Q2SI87_HAHCH</name>
<organism evidence="1 2">
    <name type="scientific">Hahella chejuensis (strain KCTC 2396)</name>
    <dbReference type="NCBI Taxonomy" id="349521"/>
    <lineage>
        <taxon>Bacteria</taxon>
        <taxon>Pseudomonadati</taxon>
        <taxon>Pseudomonadota</taxon>
        <taxon>Gammaproteobacteria</taxon>
        <taxon>Oceanospirillales</taxon>
        <taxon>Hahellaceae</taxon>
        <taxon>Hahella</taxon>
    </lineage>
</organism>
<dbReference type="OrthoDB" id="5573482at2"/>
<sequence>MTNKVQLNVELDQETAEALADYCRRFCFADLRSLADDDDQAYRMRNGLLEIQRCLATAEHNPGDL</sequence>
<dbReference type="STRING" id="349521.HCH_02860"/>
<dbReference type="EMBL" id="CP000155">
    <property type="protein sequence ID" value="ABC29637.1"/>
    <property type="molecule type" value="Genomic_DNA"/>
</dbReference>
<protein>
    <submittedName>
        <fullName evidence="1">Uncharacterized protein</fullName>
    </submittedName>
</protein>
<dbReference type="InterPro" id="IPR056123">
    <property type="entry name" value="DUF7706"/>
</dbReference>
<proteinExistence type="predicted"/>
<dbReference type="Proteomes" id="UP000000238">
    <property type="component" value="Chromosome"/>
</dbReference>
<dbReference type="HOGENOM" id="CLU_203726_0_0_6"/>
<dbReference type="Pfam" id="PF24806">
    <property type="entry name" value="DUF7706"/>
    <property type="match status" value="1"/>
</dbReference>
<dbReference type="AlphaFoldDB" id="Q2SI87"/>
<evidence type="ECO:0000313" key="2">
    <source>
        <dbReference type="Proteomes" id="UP000000238"/>
    </source>
</evidence>
<accession>Q2SI87</accession>
<gene>
    <name evidence="1" type="ordered locus">HCH_02860</name>
</gene>
<keyword evidence="2" id="KW-1185">Reference proteome</keyword>
<dbReference type="RefSeq" id="WP_011396706.1">
    <property type="nucleotide sequence ID" value="NC_007645.1"/>
</dbReference>
<reference evidence="1 2" key="1">
    <citation type="journal article" date="2005" name="Nucleic Acids Res.">
        <title>Genomic blueprint of Hahella chejuensis, a marine microbe producing an algicidal agent.</title>
        <authorList>
            <person name="Jeong H."/>
            <person name="Yim J.H."/>
            <person name="Lee C."/>
            <person name="Choi S.-H."/>
            <person name="Park Y.K."/>
            <person name="Yoon S.H."/>
            <person name="Hur C.-G."/>
            <person name="Kang H.-Y."/>
            <person name="Kim D."/>
            <person name="Lee H.H."/>
            <person name="Park K.H."/>
            <person name="Park S.-H."/>
            <person name="Park H.-S."/>
            <person name="Lee H.K."/>
            <person name="Oh T.K."/>
            <person name="Kim J.F."/>
        </authorList>
    </citation>
    <scope>NUCLEOTIDE SEQUENCE [LARGE SCALE GENOMIC DNA]</scope>
    <source>
        <strain evidence="1 2">KCTC 2396</strain>
    </source>
</reference>
<evidence type="ECO:0000313" key="1">
    <source>
        <dbReference type="EMBL" id="ABC29637.1"/>
    </source>
</evidence>
<dbReference type="KEGG" id="hch:HCH_02860"/>